<keyword evidence="3" id="KW-1185">Reference proteome</keyword>
<reference evidence="2 3" key="1">
    <citation type="journal article" date="2019" name="Emerg. Microbes Infect.">
        <title>Comprehensive subspecies identification of 175 nontuberculous mycobacteria species based on 7547 genomic profiles.</title>
        <authorList>
            <person name="Matsumoto Y."/>
            <person name="Kinjo T."/>
            <person name="Motooka D."/>
            <person name="Nabeya D."/>
            <person name="Jung N."/>
            <person name="Uechi K."/>
            <person name="Horii T."/>
            <person name="Iida T."/>
            <person name="Fujita J."/>
            <person name="Nakamura S."/>
        </authorList>
    </citation>
    <scope>NUCLEOTIDE SEQUENCE [LARGE SCALE GENOMIC DNA]</scope>
    <source>
        <strain evidence="2 3">JCM 17783</strain>
    </source>
</reference>
<proteinExistence type="predicted"/>
<dbReference type="PANTHER" id="PTHR48207:SF3">
    <property type="entry name" value="SUCCINATE--HYDROXYMETHYLGLUTARATE COA-TRANSFERASE"/>
    <property type="match status" value="1"/>
</dbReference>
<dbReference type="InterPro" id="IPR023606">
    <property type="entry name" value="CoA-Trfase_III_dom_1_sf"/>
</dbReference>
<evidence type="ECO:0000313" key="3">
    <source>
        <dbReference type="Proteomes" id="UP000467130"/>
    </source>
</evidence>
<dbReference type="GO" id="GO:0008410">
    <property type="term" value="F:CoA-transferase activity"/>
    <property type="evidence" value="ECO:0007669"/>
    <property type="project" value="TreeGrafter"/>
</dbReference>
<sequence length="612" mass="67114">MRDGGSGELVDLSMVETQILCLTYYPVTYFELLGRPWRDARRPTIPGVAQAKDGLVDLGCGTAQQWFDLCAMVGHPEWIDAESPLSITELANVYADEIFAWMAATPVDEIRDLATAFRIPNAPVANGANVTSFDQFAERGSFVRNPRDGFEQPSHPYRMRPAQLRQPQPAPLLGEHTEHYRTARLSPRPEPIGATKPVPFNGLRVLDMTTFWAGPCGTHYLAMLGAEVLHVESTRRPDGARLIAGVPVTADQWWEKSPIFGALNTNKKGLTLDLQSARGRELLRELIATCDVVVENFTPRVLDQIGLDFAAVQSIRPDVVMVRMPGFGLDGPWRDNPAFAYVIEAASGVSWLTGYPDRTPYDPYSIGDPNAGVHALNAILLALEHRRRTGEGMFVEAAMVDAALNISAEQIIEYSAYGALLERDGNRGPTAAPQNLYRSADLDEFGRLDSWVAIAIATDEQWEKLCEALGSPSWAADPALSTATGRRAHHDSIDEHLAAWCENRKRDDIVAALWDAGVPVAKVLQPHRQTELEQLAFRGFFEEVEHPVSGRARLSTVPMRFSAGPKPFHAKPAPTLGQHNHELLTELGLTPAEIADLEASGVIGATPAMRSG</sequence>
<evidence type="ECO:0000256" key="1">
    <source>
        <dbReference type="ARBA" id="ARBA00022679"/>
    </source>
</evidence>
<accession>A0A7I7QF02</accession>
<dbReference type="KEGG" id="msto:MSTO_47310"/>
<keyword evidence="1 2" id="KW-0808">Transferase</keyword>
<dbReference type="EMBL" id="AP022587">
    <property type="protein sequence ID" value="BBY24526.1"/>
    <property type="molecule type" value="Genomic_DNA"/>
</dbReference>
<dbReference type="AlphaFoldDB" id="A0A7I7QF02"/>
<dbReference type="InterPro" id="IPR003673">
    <property type="entry name" value="CoA-Trfase_fam_III"/>
</dbReference>
<dbReference type="Proteomes" id="UP000467130">
    <property type="component" value="Chromosome"/>
</dbReference>
<organism evidence="2 3">
    <name type="scientific">Mycobacterium stomatepiae</name>
    <dbReference type="NCBI Taxonomy" id="470076"/>
    <lineage>
        <taxon>Bacteria</taxon>
        <taxon>Bacillati</taxon>
        <taxon>Actinomycetota</taxon>
        <taxon>Actinomycetes</taxon>
        <taxon>Mycobacteriales</taxon>
        <taxon>Mycobacteriaceae</taxon>
        <taxon>Mycobacterium</taxon>
        <taxon>Mycobacterium simiae complex</taxon>
    </lineage>
</organism>
<dbReference type="Gene3D" id="3.40.50.10540">
    <property type="entry name" value="Crotonobetainyl-coa:carnitine coa-transferase, domain 1"/>
    <property type="match status" value="1"/>
</dbReference>
<gene>
    <name evidence="2" type="ORF">MSTO_47310</name>
</gene>
<dbReference type="PANTHER" id="PTHR48207">
    <property type="entry name" value="SUCCINATE--HYDROXYMETHYLGLUTARATE COA-TRANSFERASE"/>
    <property type="match status" value="1"/>
</dbReference>
<protein>
    <submittedName>
        <fullName evidence="2">CoA transferase</fullName>
    </submittedName>
</protein>
<dbReference type="InterPro" id="IPR044855">
    <property type="entry name" value="CoA-Trfase_III_dom3_sf"/>
</dbReference>
<evidence type="ECO:0000313" key="2">
    <source>
        <dbReference type="EMBL" id="BBY24526.1"/>
    </source>
</evidence>
<name>A0A7I7QF02_9MYCO</name>
<dbReference type="SUPFAM" id="SSF89796">
    <property type="entry name" value="CoA-transferase family III (CaiB/BaiF)"/>
    <property type="match status" value="2"/>
</dbReference>
<dbReference type="Pfam" id="PF02515">
    <property type="entry name" value="CoA_transf_3"/>
    <property type="match status" value="2"/>
</dbReference>
<dbReference type="InterPro" id="IPR050483">
    <property type="entry name" value="CoA-transferase_III_domain"/>
</dbReference>
<dbReference type="Gene3D" id="3.30.1540.10">
    <property type="entry name" value="formyl-coa transferase, domain 3"/>
    <property type="match status" value="2"/>
</dbReference>